<dbReference type="SUPFAM" id="SSF46689">
    <property type="entry name" value="Homeodomain-like"/>
    <property type="match status" value="1"/>
</dbReference>
<dbReference type="GO" id="GO:0000150">
    <property type="term" value="F:DNA strand exchange activity"/>
    <property type="evidence" value="ECO:0007669"/>
    <property type="project" value="InterPro"/>
</dbReference>
<keyword evidence="4" id="KW-1185">Reference proteome</keyword>
<dbReference type="Proteomes" id="UP000069443">
    <property type="component" value="Unassembled WGS sequence"/>
</dbReference>
<dbReference type="STRING" id="228230.RMCC_4438"/>
<gene>
    <name evidence="3" type="ORF">RMCC_4438</name>
</gene>
<protein>
    <submittedName>
        <fullName evidence="3">DNA-invertase hin</fullName>
    </submittedName>
</protein>
<evidence type="ECO:0000313" key="4">
    <source>
        <dbReference type="Proteomes" id="UP000069443"/>
    </source>
</evidence>
<dbReference type="EMBL" id="BCSY01000072">
    <property type="protein sequence ID" value="GAS97472.1"/>
    <property type="molecule type" value="Genomic_DNA"/>
</dbReference>
<proteinExistence type="predicted"/>
<dbReference type="Pfam" id="PF02796">
    <property type="entry name" value="HTH_7"/>
    <property type="match status" value="1"/>
</dbReference>
<evidence type="ECO:0000313" key="3">
    <source>
        <dbReference type="EMBL" id="GAS97472.1"/>
    </source>
</evidence>
<dbReference type="CDD" id="cd00569">
    <property type="entry name" value="HTH_Hin_like"/>
    <property type="match status" value="1"/>
</dbReference>
<reference evidence="4" key="1">
    <citation type="journal article" date="2016" name="Genome Announc.">
        <title>Draft Genome Sequences of Five Rapidly Growing Mycobacterium Species, M. thermoresistibile, M. fortuitum subsp. acetamidolyticum, M. canariasense, M. brisbanense, and M. novocastrense.</title>
        <authorList>
            <person name="Katahira K."/>
            <person name="Ogura Y."/>
            <person name="Gotoh Y."/>
            <person name="Hayashi T."/>
        </authorList>
    </citation>
    <scope>NUCLEOTIDE SEQUENCE [LARGE SCALE GENOMIC DNA]</scope>
    <source>
        <strain evidence="4">JCM15298</strain>
    </source>
</reference>
<organism evidence="3 4">
    <name type="scientific">Mycolicibacterium canariasense</name>
    <name type="common">Mycobacterium canariasense</name>
    <dbReference type="NCBI Taxonomy" id="228230"/>
    <lineage>
        <taxon>Bacteria</taxon>
        <taxon>Bacillati</taxon>
        <taxon>Actinomycetota</taxon>
        <taxon>Actinomycetes</taxon>
        <taxon>Mycobacteriales</taxon>
        <taxon>Mycobacteriaceae</taxon>
        <taxon>Mycolicibacterium</taxon>
    </lineage>
</organism>
<dbReference type="GO" id="GO:0003677">
    <property type="term" value="F:DNA binding"/>
    <property type="evidence" value="ECO:0007669"/>
    <property type="project" value="InterPro"/>
</dbReference>
<feature type="region of interest" description="Disordered" evidence="1">
    <location>
        <begin position="13"/>
        <end position="34"/>
    </location>
</feature>
<evidence type="ECO:0000259" key="2">
    <source>
        <dbReference type="Pfam" id="PF02796"/>
    </source>
</evidence>
<comment type="caution">
    <text evidence="3">The sequence shown here is derived from an EMBL/GenBank/DDBJ whole genome shotgun (WGS) entry which is preliminary data.</text>
</comment>
<dbReference type="Gene3D" id="1.10.10.60">
    <property type="entry name" value="Homeodomain-like"/>
    <property type="match status" value="1"/>
</dbReference>
<dbReference type="InterPro" id="IPR009057">
    <property type="entry name" value="Homeodomain-like_sf"/>
</dbReference>
<evidence type="ECO:0000256" key="1">
    <source>
        <dbReference type="SAM" id="MobiDB-lite"/>
    </source>
</evidence>
<sequence>MATLAELEVELGRERRAASRGSRRARRLPATKPAKLTLERQQQLRRLAETGEPVHELAKAFGISRATAYRYLSASTGNHIRSSYRDRRAASLHLPAASHSMWYPNDDPQRQWDEAIALAAEWIRVRGNVEGLHPLAGDWPSASSKVVRLERRLAR</sequence>
<dbReference type="InterPro" id="IPR006120">
    <property type="entry name" value="Resolvase_HTH_dom"/>
</dbReference>
<dbReference type="AlphaFoldDB" id="A0A117IB69"/>
<accession>A0A117IB69</accession>
<name>A0A117IB69_MYCCR</name>
<reference evidence="4" key="2">
    <citation type="submission" date="2016-02" db="EMBL/GenBank/DDBJ databases">
        <title>Draft genome sequence of five rapidly growing Mycobacterium species.</title>
        <authorList>
            <person name="Katahira K."/>
            <person name="Gotou Y."/>
            <person name="Iida K."/>
            <person name="Ogura Y."/>
            <person name="Hayashi T."/>
        </authorList>
    </citation>
    <scope>NUCLEOTIDE SEQUENCE [LARGE SCALE GENOMIC DNA]</scope>
    <source>
        <strain evidence="4">JCM15298</strain>
    </source>
</reference>
<feature type="domain" description="Resolvase HTH" evidence="2">
    <location>
        <begin position="33"/>
        <end position="74"/>
    </location>
</feature>